<feature type="compositionally biased region" description="Basic and acidic residues" evidence="1">
    <location>
        <begin position="189"/>
        <end position="198"/>
    </location>
</feature>
<feature type="compositionally biased region" description="Pro residues" evidence="1">
    <location>
        <begin position="173"/>
        <end position="182"/>
    </location>
</feature>
<sequence length="198" mass="20997">MTAAGGVIGEVDRALEELIRRRVVQRSKTQISLAAPGAEPTAATVHLQLYDIREDLGTRRQGTVNEYDADGTLTARHGPPRYVRLSYLVTVSAPELEEEHRLLDATLRALLAQDTIPAERLTGSLAELGLPVPMTAAVPPPDDRDLATALVASGVGLRPFVNVVISAPIMPEPPAPVSPPVTKPLALRADSHRTGGSG</sequence>
<gene>
    <name evidence="3" type="ORF">GCM10012278_84550</name>
</gene>
<reference evidence="3" key="1">
    <citation type="journal article" date="2014" name="Int. J. Syst. Evol. Microbiol.">
        <title>Complete genome sequence of Corynebacterium casei LMG S-19264T (=DSM 44701T), isolated from a smear-ripened cheese.</title>
        <authorList>
            <consortium name="US DOE Joint Genome Institute (JGI-PGF)"/>
            <person name="Walter F."/>
            <person name="Albersmeier A."/>
            <person name="Kalinowski J."/>
            <person name="Ruckert C."/>
        </authorList>
    </citation>
    <scope>NUCLEOTIDE SEQUENCE</scope>
    <source>
        <strain evidence="3">CGMCC 4.7430</strain>
    </source>
</reference>
<evidence type="ECO:0000259" key="2">
    <source>
        <dbReference type="Pfam" id="PF14065"/>
    </source>
</evidence>
<dbReference type="InterPro" id="IPR025351">
    <property type="entry name" value="Pvc16_N"/>
</dbReference>
<reference evidence="3" key="2">
    <citation type="submission" date="2020-09" db="EMBL/GenBank/DDBJ databases">
        <authorList>
            <person name="Sun Q."/>
            <person name="Zhou Y."/>
        </authorList>
    </citation>
    <scope>NUCLEOTIDE SEQUENCE</scope>
    <source>
        <strain evidence="3">CGMCC 4.7430</strain>
    </source>
</reference>
<comment type="caution">
    <text evidence="3">The sequence shown here is derived from an EMBL/GenBank/DDBJ whole genome shotgun (WGS) entry which is preliminary data.</text>
</comment>
<feature type="region of interest" description="Disordered" evidence="1">
    <location>
        <begin position="173"/>
        <end position="198"/>
    </location>
</feature>
<accession>A0A918AF12</accession>
<evidence type="ECO:0000256" key="1">
    <source>
        <dbReference type="SAM" id="MobiDB-lite"/>
    </source>
</evidence>
<dbReference type="Proteomes" id="UP000660745">
    <property type="component" value="Unassembled WGS sequence"/>
</dbReference>
<dbReference type="EMBL" id="BMNK01000023">
    <property type="protein sequence ID" value="GGP17283.1"/>
    <property type="molecule type" value="Genomic_DNA"/>
</dbReference>
<protein>
    <recommendedName>
        <fullName evidence="2">Pvc16 N-terminal domain-containing protein</fullName>
    </recommendedName>
</protein>
<feature type="domain" description="Pvc16 N-terminal" evidence="2">
    <location>
        <begin position="10"/>
        <end position="182"/>
    </location>
</feature>
<evidence type="ECO:0000313" key="3">
    <source>
        <dbReference type="EMBL" id="GGP17283.1"/>
    </source>
</evidence>
<dbReference type="AlphaFoldDB" id="A0A918AF12"/>
<name>A0A918AF12_9ACTN</name>
<dbReference type="RefSeq" id="WP_189144395.1">
    <property type="nucleotide sequence ID" value="NZ_BMNK01000023.1"/>
</dbReference>
<evidence type="ECO:0000313" key="4">
    <source>
        <dbReference type="Proteomes" id="UP000660745"/>
    </source>
</evidence>
<keyword evidence="4" id="KW-1185">Reference proteome</keyword>
<dbReference type="Pfam" id="PF14065">
    <property type="entry name" value="Pvc16_N"/>
    <property type="match status" value="1"/>
</dbReference>
<organism evidence="3 4">
    <name type="scientific">Nonomuraea glycinis</name>
    <dbReference type="NCBI Taxonomy" id="2047744"/>
    <lineage>
        <taxon>Bacteria</taxon>
        <taxon>Bacillati</taxon>
        <taxon>Actinomycetota</taxon>
        <taxon>Actinomycetes</taxon>
        <taxon>Streptosporangiales</taxon>
        <taxon>Streptosporangiaceae</taxon>
        <taxon>Nonomuraea</taxon>
    </lineage>
</organism>
<proteinExistence type="predicted"/>